<evidence type="ECO:0000259" key="2">
    <source>
        <dbReference type="PROSITE" id="PS50110"/>
    </source>
</evidence>
<dbReference type="SUPFAM" id="SSF52172">
    <property type="entry name" value="CheY-like"/>
    <property type="match status" value="1"/>
</dbReference>
<dbReference type="PANTHER" id="PTHR45228:SF8">
    <property type="entry name" value="TWO-COMPONENT RESPONSE REGULATOR-RELATED"/>
    <property type="match status" value="1"/>
</dbReference>
<organism evidence="3 4">
    <name type="scientific">Mesoterricola silvestris</name>
    <dbReference type="NCBI Taxonomy" id="2927979"/>
    <lineage>
        <taxon>Bacteria</taxon>
        <taxon>Pseudomonadati</taxon>
        <taxon>Acidobacteriota</taxon>
        <taxon>Holophagae</taxon>
        <taxon>Holophagales</taxon>
        <taxon>Holophagaceae</taxon>
        <taxon>Mesoterricola</taxon>
    </lineage>
</organism>
<evidence type="ECO:0000313" key="4">
    <source>
        <dbReference type="Proteomes" id="UP001238179"/>
    </source>
</evidence>
<keyword evidence="1" id="KW-0597">Phosphoprotein</keyword>
<dbReference type="PROSITE" id="PS50110">
    <property type="entry name" value="RESPONSE_REGULATORY"/>
    <property type="match status" value="1"/>
</dbReference>
<feature type="modified residue" description="4-aspartylphosphate" evidence="1">
    <location>
        <position position="53"/>
    </location>
</feature>
<dbReference type="Gene3D" id="1.10.3210.10">
    <property type="entry name" value="Hypothetical protein af1432"/>
    <property type="match status" value="1"/>
</dbReference>
<reference evidence="4" key="1">
    <citation type="journal article" date="2023" name="Int. J. Syst. Evol. Microbiol.">
        <title>Mesoterricola silvestris gen. nov., sp. nov., Mesoterricola sediminis sp. nov., Geothrix oryzae sp. nov., Geothrix edaphica sp. nov., Geothrix rubra sp. nov., and Geothrix limicola sp. nov., six novel members of Acidobacteriota isolated from soils.</title>
        <authorList>
            <person name="Itoh H."/>
            <person name="Sugisawa Y."/>
            <person name="Mise K."/>
            <person name="Xu Z."/>
            <person name="Kuniyasu M."/>
            <person name="Ushijima N."/>
            <person name="Kawano K."/>
            <person name="Kobayashi E."/>
            <person name="Shiratori Y."/>
            <person name="Masuda Y."/>
            <person name="Senoo K."/>
        </authorList>
    </citation>
    <scope>NUCLEOTIDE SEQUENCE [LARGE SCALE GENOMIC DNA]</scope>
    <source>
        <strain evidence="4">W79</strain>
    </source>
</reference>
<dbReference type="CDD" id="cd17569">
    <property type="entry name" value="REC_HupR-like"/>
    <property type="match status" value="1"/>
</dbReference>
<dbReference type="InterPro" id="IPR001789">
    <property type="entry name" value="Sig_transdc_resp-reg_receiver"/>
</dbReference>
<proteinExistence type="predicted"/>
<dbReference type="AlphaFoldDB" id="A0AA48K9V3"/>
<dbReference type="Pfam" id="PF00072">
    <property type="entry name" value="Response_reg"/>
    <property type="match status" value="1"/>
</dbReference>
<dbReference type="SMART" id="SM00448">
    <property type="entry name" value="REC"/>
    <property type="match status" value="1"/>
</dbReference>
<dbReference type="GO" id="GO:0000160">
    <property type="term" value="P:phosphorelay signal transduction system"/>
    <property type="evidence" value="ECO:0007669"/>
    <property type="project" value="InterPro"/>
</dbReference>
<gene>
    <name evidence="3" type="ORF">METEAL_26340</name>
</gene>
<evidence type="ECO:0000313" key="3">
    <source>
        <dbReference type="EMBL" id="BDU73460.1"/>
    </source>
</evidence>
<dbReference type="Proteomes" id="UP001238179">
    <property type="component" value="Chromosome"/>
</dbReference>
<dbReference type="Pfam" id="PF13487">
    <property type="entry name" value="HD_5"/>
    <property type="match status" value="1"/>
</dbReference>
<name>A0AA48K9V3_9BACT</name>
<accession>A0AA48K9V3</accession>
<dbReference type="RefSeq" id="WP_316412130.1">
    <property type="nucleotide sequence ID" value="NZ_AP027080.1"/>
</dbReference>
<dbReference type="InterPro" id="IPR052020">
    <property type="entry name" value="Cyclic_di-GMP/3'3'-cGAMP_PDE"/>
</dbReference>
<dbReference type="PANTHER" id="PTHR45228">
    <property type="entry name" value="CYCLIC DI-GMP PHOSPHODIESTERASE TM_0186-RELATED"/>
    <property type="match status" value="1"/>
</dbReference>
<keyword evidence="4" id="KW-1185">Reference proteome</keyword>
<dbReference type="EMBL" id="AP027080">
    <property type="protein sequence ID" value="BDU73460.1"/>
    <property type="molecule type" value="Genomic_DNA"/>
</dbReference>
<protein>
    <submittedName>
        <fullName evidence="3">Response regulator receiver modulated metal-depenent phosphohydrolase</fullName>
    </submittedName>
</protein>
<feature type="domain" description="Response regulatory" evidence="2">
    <location>
        <begin position="4"/>
        <end position="119"/>
    </location>
</feature>
<dbReference type="InterPro" id="IPR011006">
    <property type="entry name" value="CheY-like_superfamily"/>
</dbReference>
<dbReference type="KEGG" id="msil:METEAL_26340"/>
<evidence type="ECO:0000256" key="1">
    <source>
        <dbReference type="PROSITE-ProRule" id="PRU00169"/>
    </source>
</evidence>
<sequence>MNPKVLLVDDDPNILSAYTRLLHRRFDLQTAQGGTEGLALLKTSGPYAVILSDMRMPVMDGVQFLAEARSRAPESVRIMLTGNADLDTAIQAVNRGHIFRFLTKPCAQPLLVSSIEAGIKQYRLVLAEKELVEGTVKGSIDLLVQLLSLADPIAFRQGQRLGRLSRKVARVMEMEADWVVLVASLLAPIGVLTIPGSVLAKARKGDPITPREHETLLRLPEIGAKLLGHIPRMEEVAQVILFRNKNFNGSGFPPVQVHREGIPLGARILRAVSDYLDVMERRSNPRLVLEEMRQNQVFYDPRVINALELALEVPDEIVDQGAASSYLATHQTVQIGELLVEGVYTREGHLVYPAGTVIGQSHQARLRNYAALVGLKEPFPVEG</sequence>
<dbReference type="Gene3D" id="3.40.50.2300">
    <property type="match status" value="1"/>
</dbReference>